<feature type="compositionally biased region" description="Basic and acidic residues" evidence="1">
    <location>
        <begin position="1"/>
        <end position="36"/>
    </location>
</feature>
<accession>A0A3B0WW44</accession>
<name>A0A3B0WW44_9ZZZZ</name>
<gene>
    <name evidence="2" type="ORF">MNBD_GAMMA08-1476</name>
</gene>
<protein>
    <submittedName>
        <fullName evidence="2">Uncharacterized protein</fullName>
    </submittedName>
</protein>
<organism evidence="2">
    <name type="scientific">hydrothermal vent metagenome</name>
    <dbReference type="NCBI Taxonomy" id="652676"/>
    <lineage>
        <taxon>unclassified sequences</taxon>
        <taxon>metagenomes</taxon>
        <taxon>ecological metagenomes</taxon>
    </lineage>
</organism>
<evidence type="ECO:0000313" key="2">
    <source>
        <dbReference type="EMBL" id="VAW60258.1"/>
    </source>
</evidence>
<dbReference type="AlphaFoldDB" id="A0A3B0WW44"/>
<feature type="region of interest" description="Disordered" evidence="1">
    <location>
        <begin position="1"/>
        <end position="67"/>
    </location>
</feature>
<sequence>MAIKKYSKEEVEKMEDKTDYERVENMTEEEIRKNAESDPDVPLQSEEDLERFKPAKKRGEGNENNKS</sequence>
<dbReference type="EMBL" id="UOFH01000132">
    <property type="protein sequence ID" value="VAW60258.1"/>
    <property type="molecule type" value="Genomic_DNA"/>
</dbReference>
<evidence type="ECO:0000256" key="1">
    <source>
        <dbReference type="SAM" id="MobiDB-lite"/>
    </source>
</evidence>
<feature type="compositionally biased region" description="Basic and acidic residues" evidence="1">
    <location>
        <begin position="50"/>
        <end position="67"/>
    </location>
</feature>
<proteinExistence type="predicted"/>
<reference evidence="2" key="1">
    <citation type="submission" date="2018-06" db="EMBL/GenBank/DDBJ databases">
        <authorList>
            <person name="Zhirakovskaya E."/>
        </authorList>
    </citation>
    <scope>NUCLEOTIDE SEQUENCE</scope>
</reference>